<dbReference type="Pfam" id="PF10923">
    <property type="entry name" value="BrxC_BrxD"/>
    <property type="match status" value="1"/>
</dbReference>
<name>A0A3M9X189_9HYPH</name>
<reference evidence="1 2" key="1">
    <citation type="journal article" date="2018" name="Mol. Plant Microbe Interact.">
        <title>Taxonomically Different Co-Microsymbionts of a Relict Legume, Oxytropis popoviana, Have Complementary Sets of Symbiotic Genes and Together Increase the Efficiency of Plant Nodulation.</title>
        <authorList>
            <person name="Safronova V."/>
            <person name="Belimov A."/>
            <person name="Sazanova A."/>
            <person name="Chirak E."/>
            <person name="Verkhozina A."/>
            <person name="Kuznetsova I."/>
            <person name="Andronov E."/>
            <person name="Puhalsky J."/>
            <person name="Tikhonovich I."/>
        </authorList>
    </citation>
    <scope>NUCLEOTIDE SEQUENCE [LARGE SCALE GENOMIC DNA]</scope>
    <source>
        <strain evidence="1 2">Opo-235</strain>
    </source>
</reference>
<comment type="caution">
    <text evidence="1">The sequence shown here is derived from an EMBL/GenBank/DDBJ whole genome shotgun (WGS) entry which is preliminary data.</text>
</comment>
<dbReference type="InterPro" id="IPR021228">
    <property type="entry name" value="BrxD"/>
</dbReference>
<dbReference type="RefSeq" id="WP_123170064.1">
    <property type="nucleotide sequence ID" value="NZ_QKOD01000015.1"/>
</dbReference>
<protein>
    <submittedName>
        <fullName evidence="1">ATP-binding protein</fullName>
    </submittedName>
</protein>
<dbReference type="SUPFAM" id="SSF52540">
    <property type="entry name" value="P-loop containing nucleoside triphosphate hydrolases"/>
    <property type="match status" value="1"/>
</dbReference>
<dbReference type="GO" id="GO:0005524">
    <property type="term" value="F:ATP binding"/>
    <property type="evidence" value="ECO:0007669"/>
    <property type="project" value="UniProtKB-KW"/>
</dbReference>
<dbReference type="EMBL" id="QKOD01000015">
    <property type="protein sequence ID" value="RNJ41777.1"/>
    <property type="molecule type" value="Genomic_DNA"/>
</dbReference>
<dbReference type="Proteomes" id="UP000275436">
    <property type="component" value="Unassembled WGS sequence"/>
</dbReference>
<accession>A0A3M9X189</accession>
<gene>
    <name evidence="1" type="ORF">DNR46_31705</name>
</gene>
<organism evidence="1 2">
    <name type="scientific">Mesorhizobium japonicum</name>
    <dbReference type="NCBI Taxonomy" id="2066070"/>
    <lineage>
        <taxon>Bacteria</taxon>
        <taxon>Pseudomonadati</taxon>
        <taxon>Pseudomonadota</taxon>
        <taxon>Alphaproteobacteria</taxon>
        <taxon>Hyphomicrobiales</taxon>
        <taxon>Phyllobacteriaceae</taxon>
        <taxon>Mesorhizobium</taxon>
    </lineage>
</organism>
<keyword evidence="1" id="KW-0547">Nucleotide-binding</keyword>
<proteinExistence type="predicted"/>
<evidence type="ECO:0000313" key="2">
    <source>
        <dbReference type="Proteomes" id="UP000275436"/>
    </source>
</evidence>
<keyword evidence="1" id="KW-0067">ATP-binding</keyword>
<dbReference type="InterPro" id="IPR027417">
    <property type="entry name" value="P-loop_NTPase"/>
</dbReference>
<sequence>MTTKTPPIKPRDRDTIISALRAGVVPRIGLQHIQVGRQREIEALIQDIERIGNGGSSIRLVIGAYGAGKTFFLFLIRQIALQRKLAVCQADLSPDRRIHATGGQARTLYAELATSLATRTAPDGGALRNILESYIQKASERASSSGTTIEIAIKEGLGDLREMVGGYDFATVIVAYARGYEEGNSNLQDAALRWLRGEYTTKTEARGDLGVRTIIDDASFYDGLRLLARFTRLAGFGGLLVCLDELVNLYKLQSAQARKQNYEQILRIFNDVLQGTTQGIGFILGGTPEFLLDTRRGLYSYEALQSRLAGNSFAGNGLADYSGPVVNLPNLTPEELYHLLERLRDVFAAGDQEKWLVPDEALHAFMDHCANRIGETYFRTPRNTVKAFVDLLAILQQNPGTDWKDMLGAVDVAEDRGGAGDQPIDDAEGGADDELATLRI</sequence>
<dbReference type="AlphaFoldDB" id="A0A3M9X189"/>
<evidence type="ECO:0000313" key="1">
    <source>
        <dbReference type="EMBL" id="RNJ41777.1"/>
    </source>
</evidence>